<dbReference type="PANTHER" id="PTHR30160">
    <property type="entry name" value="TETRAACYLDISACCHARIDE 4'-KINASE-RELATED"/>
    <property type="match status" value="1"/>
</dbReference>
<evidence type="ECO:0000256" key="2">
    <source>
        <dbReference type="ARBA" id="ARBA00022679"/>
    </source>
</evidence>
<dbReference type="GO" id="GO:0005829">
    <property type="term" value="C:cytosol"/>
    <property type="evidence" value="ECO:0007669"/>
    <property type="project" value="TreeGrafter"/>
</dbReference>
<evidence type="ECO:0000313" key="3">
    <source>
        <dbReference type="EMBL" id="BAP60501.1"/>
    </source>
</evidence>
<keyword evidence="2 3" id="KW-0808">Transferase</keyword>
<dbReference type="RefSeq" id="WP_171816579.1">
    <property type="nucleotide sequence ID" value="NZ_AP011526.1"/>
</dbReference>
<dbReference type="InterPro" id="IPR002201">
    <property type="entry name" value="Glyco_trans_9"/>
</dbReference>
<accession>A0A2Z5PSY4</accession>
<protein>
    <submittedName>
        <fullName evidence="3">Putative glycosyltransferase</fullName>
    </submittedName>
</protein>
<evidence type="ECO:0000313" key="4">
    <source>
        <dbReference type="Proteomes" id="UP000264208"/>
    </source>
</evidence>
<dbReference type="InterPro" id="IPR051199">
    <property type="entry name" value="LPS_LOS_Heptosyltrfase"/>
</dbReference>
<dbReference type="Pfam" id="PF01075">
    <property type="entry name" value="Glyco_transf_9"/>
    <property type="match status" value="1"/>
</dbReference>
<dbReference type="Proteomes" id="UP000264208">
    <property type="component" value="Chromosome"/>
</dbReference>
<dbReference type="GO" id="GO:0008713">
    <property type="term" value="F:ADP-heptose-lipopolysaccharide heptosyltransferase activity"/>
    <property type="evidence" value="ECO:0007669"/>
    <property type="project" value="TreeGrafter"/>
</dbReference>
<dbReference type="Gene3D" id="3.40.50.2000">
    <property type="entry name" value="Glycogen Phosphorylase B"/>
    <property type="match status" value="2"/>
</dbReference>
<dbReference type="GeneID" id="41278801"/>
<dbReference type="EMBL" id="AP011526">
    <property type="protein sequence ID" value="BAP60501.1"/>
    <property type="molecule type" value="Genomic_DNA"/>
</dbReference>
<reference evidence="3 4" key="1">
    <citation type="submission" date="2009-06" db="EMBL/GenBank/DDBJ databases">
        <title>Molecular Evidence for Microbiologically Influenced Corrosion from genome of Methanogen.</title>
        <authorList>
            <person name="Ito N."/>
            <person name="Tsurumaru H."/>
            <person name="Shimizu A."/>
            <person name="Harada T."/>
            <person name="Hosoyama A."/>
            <person name="Horikawa H."/>
            <person name="Wakai S."/>
            <person name="Sasaki K."/>
            <person name="Nishijima K."/>
            <person name="Ataku H."/>
            <person name="Yamazaki J."/>
            <person name="Mise M."/>
            <person name="Yamazaki S."/>
            <person name="Tanikawa S."/>
            <person name="Harayama S."/>
            <person name="Fujita N."/>
        </authorList>
    </citation>
    <scope>NUCLEOTIDE SEQUENCE [LARGE SCALE GENOMIC DNA]</scope>
    <source>
        <strain evidence="4">KA1 ( NBRC 102054)</strain>
    </source>
</reference>
<dbReference type="CDD" id="cd03789">
    <property type="entry name" value="GT9_LPS_heptosyltransferase"/>
    <property type="match status" value="1"/>
</dbReference>
<proteinExistence type="predicted"/>
<dbReference type="AlphaFoldDB" id="A0A2Z5PSY4"/>
<dbReference type="SUPFAM" id="SSF53756">
    <property type="entry name" value="UDP-Glycosyltransferase/glycogen phosphorylase"/>
    <property type="match status" value="1"/>
</dbReference>
<gene>
    <name evidence="3" type="ORF">MMKA1_03840</name>
</gene>
<evidence type="ECO:0000256" key="1">
    <source>
        <dbReference type="ARBA" id="ARBA00022676"/>
    </source>
</evidence>
<name>A0A2Z5PSY4_METMI</name>
<keyword evidence="1" id="KW-0328">Glycosyltransferase</keyword>
<dbReference type="KEGG" id="mmak:MMKA1_03840"/>
<organism evidence="3 4">
    <name type="scientific">Methanococcus maripaludis KA1</name>
    <dbReference type="NCBI Taxonomy" id="637914"/>
    <lineage>
        <taxon>Archaea</taxon>
        <taxon>Methanobacteriati</taxon>
        <taxon>Methanobacteriota</taxon>
        <taxon>Methanomada group</taxon>
        <taxon>Methanococci</taxon>
        <taxon>Methanococcales</taxon>
        <taxon>Methanococcaceae</taxon>
        <taxon>Methanococcus</taxon>
    </lineage>
</organism>
<sequence>MDIYEIYKKTERLLCNSLINIVSKACAKSTLNQPPKKILLIKLFGFGNFILLSPLMNILKNHNMEVHVLTTQQNENIVKAYSDLISKSHIVRYNKMWQLPINSLLLLKKIRDEKYDVTVDLEHVICFTSVLSVFSNSKNIFGFKMPNNPKYKICDQFVINNDDKHIVYQFLDFLELFGINNNSKNIQLIPPKSEEPGEYLTKLELTIFPEDLLIGINPFVGFQNRLRKWDKFSELIIKLLYMDNRIKIFLIGGPSDGSDVNDFVKINPERIHPVIGIDLKELTQLFKKLNIFISCDTGPIHLAAASGCFTIGLYGPTDPAVYGPFTHNKKVIYKKLKCSPCTTNKNGKKISCNENMCMMDIDVENVLEIVNNHIEAN</sequence>